<evidence type="ECO:0000313" key="4">
    <source>
        <dbReference type="EMBL" id="GAA1492040.1"/>
    </source>
</evidence>
<evidence type="ECO:0000256" key="1">
    <source>
        <dbReference type="SAM" id="MobiDB-lite"/>
    </source>
</evidence>
<dbReference type="Gene3D" id="2.60.40.10">
    <property type="entry name" value="Immunoglobulins"/>
    <property type="match status" value="2"/>
</dbReference>
<keyword evidence="2" id="KW-0812">Transmembrane</keyword>
<name>A0ABN1Z8Z6_9MICO</name>
<feature type="transmembrane region" description="Helical" evidence="2">
    <location>
        <begin position="729"/>
        <end position="751"/>
    </location>
</feature>
<dbReference type="Pfam" id="PF19077">
    <property type="entry name" value="Big_13"/>
    <property type="match status" value="1"/>
</dbReference>
<protein>
    <recommendedName>
        <fullName evidence="3">Bacterial Ig-like domain-containing protein</fullName>
    </recommendedName>
</protein>
<feature type="transmembrane region" description="Helical" evidence="2">
    <location>
        <begin position="705"/>
        <end position="723"/>
    </location>
</feature>
<sequence>MDRMDTAGDNVQHRDVGGDARPRRPRRTAAARLLVAALGLVLLPLASVPALATTLPGAETLTRAAGTDSSTGTGTGTGTAATPATQASQTKAPASTNPAPAPGASDATSPAPTTTPTPPSGGAPTAPTIVDPGDITTALARFTGRATPGHQVRVAEPAVPSASVCRATATTTGDWSCVGTVHSGPAQVFTVLDTTASALPSADAAPSDVIVPPTIDARRPSTGTVTGTGHPGATVTVSRSGSTAVLTAVVSAGGTWTARWGSGASAPADGPVSVSATQTASTATGYRSDLRSAASAARTLVVDRTAPAAPRITAPARSATVGPERVRIAGTAEPDTVVTAYVDSTAVCQASVAADGTWSCRAADSLRAGSHQVRAVAQDEAGNASSPATALSFRVSGTASSAPATSTPGSTSGSGTGSGADGTGDGSTGPTNSAGQTGGPSPADGAGSTTGSGPTNGAGPTSGAGQTGGPAGGSGSGGAGTPGSALPGGPGSHGGGPDWTGPAGDWTVATGYDHAVPTIQSAFSWRTLAVAAGVAAAFLLLVAGPGRVLAGAVRSRMPFGAARFTGRNRTRSERRRGDDAVASWITITIGIAVAGLLALLGTGIALEARYVRLAIGVVAGVAVLSAGVVLTTRWTAGEDRHTVTYRLSPGLLLAAVLASGLTRAADLSPALVVGVLLVPVARTDLDTAALHLGRSVAACARSATWRSVALLVLAVVGWVLHSVTPSSGFAGSLVSEFASTLCVGGLGSLVVTLLPLRGTAGAALASVSRPRYAALAAVGVGLAAAVYSGTAGTHVPVAAMATGVGVVLLAAAAAWAWLRFDGAAVRS</sequence>
<feature type="region of interest" description="Disordered" evidence="1">
    <location>
        <begin position="1"/>
        <end position="25"/>
    </location>
</feature>
<keyword evidence="5" id="KW-1185">Reference proteome</keyword>
<feature type="transmembrane region" description="Helical" evidence="2">
    <location>
        <begin position="610"/>
        <end position="631"/>
    </location>
</feature>
<proteinExistence type="predicted"/>
<evidence type="ECO:0000259" key="3">
    <source>
        <dbReference type="Pfam" id="PF19077"/>
    </source>
</evidence>
<feature type="compositionally biased region" description="Gly residues" evidence="1">
    <location>
        <begin position="412"/>
        <end position="427"/>
    </location>
</feature>
<keyword evidence="2" id="KW-0472">Membrane</keyword>
<reference evidence="4 5" key="1">
    <citation type="journal article" date="2019" name="Int. J. Syst. Evol. Microbiol.">
        <title>The Global Catalogue of Microorganisms (GCM) 10K type strain sequencing project: providing services to taxonomists for standard genome sequencing and annotation.</title>
        <authorList>
            <consortium name="The Broad Institute Genomics Platform"/>
            <consortium name="The Broad Institute Genome Sequencing Center for Infectious Disease"/>
            <person name="Wu L."/>
            <person name="Ma J."/>
        </authorList>
    </citation>
    <scope>NUCLEOTIDE SEQUENCE [LARGE SCALE GENOMIC DNA]</scope>
    <source>
        <strain evidence="4 5">JCM 12140</strain>
    </source>
</reference>
<feature type="compositionally biased region" description="Low complexity" evidence="1">
    <location>
        <begin position="396"/>
        <end position="411"/>
    </location>
</feature>
<organism evidence="4 5">
    <name type="scientific">Curtobacterium herbarum</name>
    <dbReference type="NCBI Taxonomy" id="150122"/>
    <lineage>
        <taxon>Bacteria</taxon>
        <taxon>Bacillati</taxon>
        <taxon>Actinomycetota</taxon>
        <taxon>Actinomycetes</taxon>
        <taxon>Micrococcales</taxon>
        <taxon>Microbacteriaceae</taxon>
        <taxon>Curtobacterium</taxon>
    </lineage>
</organism>
<dbReference type="Proteomes" id="UP001501742">
    <property type="component" value="Unassembled WGS sequence"/>
</dbReference>
<feature type="domain" description="Bacterial Ig-like" evidence="3">
    <location>
        <begin position="328"/>
        <end position="395"/>
    </location>
</feature>
<comment type="caution">
    <text evidence="4">The sequence shown here is derived from an EMBL/GenBank/DDBJ whole genome shotgun (WGS) entry which is preliminary data.</text>
</comment>
<gene>
    <name evidence="4" type="ORF">GCM10009627_03860</name>
</gene>
<accession>A0ABN1Z8Z6</accession>
<feature type="compositionally biased region" description="Gly residues" evidence="1">
    <location>
        <begin position="448"/>
        <end position="498"/>
    </location>
</feature>
<evidence type="ECO:0000256" key="2">
    <source>
        <dbReference type="SAM" id="Phobius"/>
    </source>
</evidence>
<dbReference type="InterPro" id="IPR044016">
    <property type="entry name" value="Big_13"/>
</dbReference>
<dbReference type="InterPro" id="IPR013783">
    <property type="entry name" value="Ig-like_fold"/>
</dbReference>
<feature type="compositionally biased region" description="Low complexity" evidence="1">
    <location>
        <begin position="64"/>
        <end position="112"/>
    </location>
</feature>
<feature type="transmembrane region" description="Helical" evidence="2">
    <location>
        <begin position="797"/>
        <end position="818"/>
    </location>
</feature>
<feature type="transmembrane region" description="Helical" evidence="2">
    <location>
        <begin position="772"/>
        <end position="791"/>
    </location>
</feature>
<feature type="region of interest" description="Disordered" evidence="1">
    <location>
        <begin position="62"/>
        <end position="132"/>
    </location>
</feature>
<feature type="transmembrane region" description="Helical" evidence="2">
    <location>
        <begin position="528"/>
        <end position="550"/>
    </location>
</feature>
<feature type="region of interest" description="Disordered" evidence="1">
    <location>
        <begin position="395"/>
        <end position="505"/>
    </location>
</feature>
<feature type="transmembrane region" description="Helical" evidence="2">
    <location>
        <begin position="581"/>
        <end position="604"/>
    </location>
</feature>
<feature type="compositionally biased region" description="Basic and acidic residues" evidence="1">
    <location>
        <begin position="1"/>
        <end position="22"/>
    </location>
</feature>
<keyword evidence="2" id="KW-1133">Transmembrane helix</keyword>
<feature type="transmembrane region" description="Helical" evidence="2">
    <location>
        <begin position="31"/>
        <end position="52"/>
    </location>
</feature>
<dbReference type="EMBL" id="BAAAJX010000002">
    <property type="protein sequence ID" value="GAA1492040.1"/>
    <property type="molecule type" value="Genomic_DNA"/>
</dbReference>
<evidence type="ECO:0000313" key="5">
    <source>
        <dbReference type="Proteomes" id="UP001501742"/>
    </source>
</evidence>